<gene>
    <name evidence="2" type="ORF">CE91St16_01480</name>
</gene>
<keyword evidence="2" id="KW-0255">Endonuclease</keyword>
<evidence type="ECO:0000313" key="2">
    <source>
        <dbReference type="EMBL" id="GKI17240.1"/>
    </source>
</evidence>
<comment type="caution">
    <text evidence="2">The sequence shown here is derived from an EMBL/GenBank/DDBJ whole genome shotgun (WGS) entry which is preliminary data.</text>
</comment>
<name>A0AA37KKH8_9BACT</name>
<dbReference type="AlphaFoldDB" id="A0AA37KKH8"/>
<keyword evidence="2" id="KW-0540">Nuclease</keyword>
<dbReference type="InterPro" id="IPR036691">
    <property type="entry name" value="Endo/exonu/phosph_ase_sf"/>
</dbReference>
<dbReference type="GO" id="GO:0004519">
    <property type="term" value="F:endonuclease activity"/>
    <property type="evidence" value="ECO:0007669"/>
    <property type="project" value="UniProtKB-KW"/>
</dbReference>
<feature type="domain" description="Endonuclease/exonuclease/phosphatase" evidence="1">
    <location>
        <begin position="26"/>
        <end position="344"/>
    </location>
</feature>
<dbReference type="Proteomes" id="UP001055105">
    <property type="component" value="Unassembled WGS sequence"/>
</dbReference>
<sequence>MKKRLIFTLFLAAFVVMCFAQKPYKVMFYNLENFFDTINDPEVHDDEFTPEGPKKWNSAKYFKKLGNIERVLFDVAAADKNYPAVIGVSEVETRSVLEDIVATPKLAPGNYRIVHYDSPEARGVDVAFMYRPDVFKLEGSFPVKTVVPQLPNFKTRDILTMWGTIENEPFFFMVAHWPSRLGGKDASEFKRIAVGEQMRRIADSVLKINPATKVVAMGDFNDDPTDESIAEGLGAKAKMKDLKPGDFYNPFADMLKAGLGTLAYGDAWNLFDNIVVTENLATGSEGRLRLQKAPGSKFYGNIFKRYYMLQKEGQYKGYPLRTYVGNNFQGGYSDHFPVYIYFAK</sequence>
<proteinExistence type="predicted"/>
<evidence type="ECO:0000259" key="1">
    <source>
        <dbReference type="Pfam" id="PF19580"/>
    </source>
</evidence>
<dbReference type="PANTHER" id="PTHR42834:SF1">
    <property type="entry name" value="ENDONUCLEASE_EXONUCLEASE_PHOSPHATASE FAMILY PROTEIN (AFU_ORTHOLOGUE AFUA_3G09210)"/>
    <property type="match status" value="1"/>
</dbReference>
<dbReference type="RefSeq" id="WP_244075861.1">
    <property type="nucleotide sequence ID" value="NZ_AP025581.1"/>
</dbReference>
<dbReference type="EMBL" id="BQOL01000001">
    <property type="protein sequence ID" value="GKI17240.1"/>
    <property type="molecule type" value="Genomic_DNA"/>
</dbReference>
<dbReference type="SUPFAM" id="SSF56219">
    <property type="entry name" value="DNase I-like"/>
    <property type="match status" value="1"/>
</dbReference>
<accession>A0AA37KKH8</accession>
<evidence type="ECO:0000313" key="3">
    <source>
        <dbReference type="Proteomes" id="UP001055105"/>
    </source>
</evidence>
<dbReference type="InterPro" id="IPR005135">
    <property type="entry name" value="Endo/exonuclease/phosphatase"/>
</dbReference>
<dbReference type="PANTHER" id="PTHR42834">
    <property type="entry name" value="ENDONUCLEASE/EXONUCLEASE/PHOSPHATASE FAMILY PROTEIN (AFU_ORTHOLOGUE AFUA_3G09210)"/>
    <property type="match status" value="1"/>
</dbReference>
<reference evidence="2" key="1">
    <citation type="submission" date="2022-01" db="EMBL/GenBank/DDBJ databases">
        <title>Novel bile acid biosynthetic pathways are enriched in the microbiome of centenarians.</title>
        <authorList>
            <person name="Sato Y."/>
            <person name="Atarashi K."/>
            <person name="Plichta R.D."/>
            <person name="Arai Y."/>
            <person name="Sasajima S."/>
            <person name="Kearney M.S."/>
            <person name="Suda W."/>
            <person name="Takeshita K."/>
            <person name="Sasaki T."/>
            <person name="Okamoto S."/>
            <person name="Skelly N.A."/>
            <person name="Okamura Y."/>
            <person name="Vlamakis H."/>
            <person name="Li Y."/>
            <person name="Tanoue T."/>
            <person name="Takei H."/>
            <person name="Nittono H."/>
            <person name="Narushima S."/>
            <person name="Irie J."/>
            <person name="Itoh H."/>
            <person name="Moriya K."/>
            <person name="Sugiura Y."/>
            <person name="Suematsu M."/>
            <person name="Moritoki N."/>
            <person name="Shibata S."/>
            <person name="Littman R.D."/>
            <person name="Fischbach A.M."/>
            <person name="Uwamino Y."/>
            <person name="Inoue T."/>
            <person name="Honda A."/>
            <person name="Hattori M."/>
            <person name="Murai T."/>
            <person name="Xavier J.R."/>
            <person name="Hirose N."/>
            <person name="Honda K."/>
        </authorList>
    </citation>
    <scope>NUCLEOTIDE SEQUENCE</scope>
    <source>
        <strain evidence="2">CE91-St16</strain>
    </source>
</reference>
<organism evidence="2 3">
    <name type="scientific">Alistipes finegoldii</name>
    <dbReference type="NCBI Taxonomy" id="214856"/>
    <lineage>
        <taxon>Bacteria</taxon>
        <taxon>Pseudomonadati</taxon>
        <taxon>Bacteroidota</taxon>
        <taxon>Bacteroidia</taxon>
        <taxon>Bacteroidales</taxon>
        <taxon>Rikenellaceae</taxon>
        <taxon>Alistipes</taxon>
    </lineage>
</organism>
<dbReference type="Gene3D" id="3.60.10.10">
    <property type="entry name" value="Endonuclease/exonuclease/phosphatase"/>
    <property type="match status" value="1"/>
</dbReference>
<protein>
    <submittedName>
        <fullName evidence="2">Endonuclease</fullName>
    </submittedName>
</protein>
<keyword evidence="2" id="KW-0378">Hydrolase</keyword>
<dbReference type="Pfam" id="PF19580">
    <property type="entry name" value="Exo_endo_phos_3"/>
    <property type="match status" value="1"/>
</dbReference>